<evidence type="ECO:0000313" key="3">
    <source>
        <dbReference type="EMBL" id="SIR98666.1"/>
    </source>
</evidence>
<keyword evidence="1" id="KW-1133">Transmembrane helix</keyword>
<organism evidence="3 4">
    <name type="scientific">Haladaptatus litoreus</name>
    <dbReference type="NCBI Taxonomy" id="553468"/>
    <lineage>
        <taxon>Archaea</taxon>
        <taxon>Methanobacteriati</taxon>
        <taxon>Methanobacteriota</taxon>
        <taxon>Stenosarchaea group</taxon>
        <taxon>Halobacteria</taxon>
        <taxon>Halobacteriales</taxon>
        <taxon>Haladaptataceae</taxon>
        <taxon>Haladaptatus</taxon>
    </lineage>
</organism>
<gene>
    <name evidence="3" type="ORF">SAMN05421858_4998</name>
</gene>
<keyword evidence="1" id="KW-0812">Transmembrane</keyword>
<keyword evidence="1" id="KW-0472">Membrane</keyword>
<name>A0A1N7FEL6_9EURY</name>
<reference evidence="4" key="1">
    <citation type="submission" date="2017-01" db="EMBL/GenBank/DDBJ databases">
        <authorList>
            <person name="Varghese N."/>
            <person name="Submissions S."/>
        </authorList>
    </citation>
    <scope>NUCLEOTIDE SEQUENCE [LARGE SCALE GENOMIC DNA]</scope>
    <source>
        <strain evidence="4">CGMCC 1.7737</strain>
    </source>
</reference>
<dbReference type="EMBL" id="FTNO01000008">
    <property type="protein sequence ID" value="SIR98666.1"/>
    <property type="molecule type" value="Genomic_DNA"/>
</dbReference>
<proteinExistence type="predicted"/>
<evidence type="ECO:0000259" key="2">
    <source>
        <dbReference type="Pfam" id="PF19701"/>
    </source>
</evidence>
<feature type="transmembrane region" description="Helical" evidence="1">
    <location>
        <begin position="7"/>
        <end position="25"/>
    </location>
</feature>
<dbReference type="AlphaFoldDB" id="A0A1N7FEL6"/>
<dbReference type="OrthoDB" id="324287at2157"/>
<dbReference type="Proteomes" id="UP000186914">
    <property type="component" value="Unassembled WGS sequence"/>
</dbReference>
<dbReference type="Pfam" id="PF19701">
    <property type="entry name" value="DUF6199"/>
    <property type="match status" value="1"/>
</dbReference>
<feature type="domain" description="DUF6199" evidence="2">
    <location>
        <begin position="9"/>
        <end position="73"/>
    </location>
</feature>
<dbReference type="InterPro" id="IPR045679">
    <property type="entry name" value="DUF6199"/>
</dbReference>
<accession>A0A1N7FEL6</accession>
<feature type="transmembrane region" description="Helical" evidence="1">
    <location>
        <begin position="58"/>
        <end position="76"/>
    </location>
</feature>
<evidence type="ECO:0000256" key="1">
    <source>
        <dbReference type="SAM" id="Phobius"/>
    </source>
</evidence>
<dbReference type="RefSeq" id="WP_139329018.1">
    <property type="nucleotide sequence ID" value="NZ_FTNO01000008.1"/>
</dbReference>
<evidence type="ECO:0000313" key="4">
    <source>
        <dbReference type="Proteomes" id="UP000186914"/>
    </source>
</evidence>
<keyword evidence="4" id="KW-1185">Reference proteome</keyword>
<protein>
    <recommendedName>
        <fullName evidence="2">DUF6199 domain-containing protein</fullName>
    </recommendedName>
</protein>
<sequence length="77" mass="8335">MIEITGLLLGGALIGLGLFGMRYAYQLTRFGEQIDAIGSKQRFSDVEPAEWNVSLSRALSLIVVLTGIVIIILALID</sequence>